<gene>
    <name evidence="4" type="ORF">GCM10010387_59410</name>
</gene>
<keyword evidence="5" id="KW-1185">Reference proteome</keyword>
<dbReference type="InterPro" id="IPR036291">
    <property type="entry name" value="NAD(P)-bd_dom_sf"/>
</dbReference>
<dbReference type="PANTHER" id="PTHR43818">
    <property type="entry name" value="BCDNA.GH03377"/>
    <property type="match status" value="1"/>
</dbReference>
<reference evidence="4" key="1">
    <citation type="journal article" date="2014" name="Int. J. Syst. Evol. Microbiol.">
        <title>Complete genome sequence of Corynebacterium casei LMG S-19264T (=DSM 44701T), isolated from a smear-ripened cheese.</title>
        <authorList>
            <consortium name="US DOE Joint Genome Institute (JGI-PGF)"/>
            <person name="Walter F."/>
            <person name="Albersmeier A."/>
            <person name="Kalinowski J."/>
            <person name="Ruckert C."/>
        </authorList>
    </citation>
    <scope>NUCLEOTIDE SEQUENCE</scope>
    <source>
        <strain evidence="4">JCM 4988</strain>
    </source>
</reference>
<evidence type="ECO:0000313" key="5">
    <source>
        <dbReference type="Proteomes" id="UP000630936"/>
    </source>
</evidence>
<keyword evidence="1" id="KW-0560">Oxidoreductase</keyword>
<feature type="domain" description="Gfo/Idh/MocA-like oxidoreductase N-terminal" evidence="2">
    <location>
        <begin position="42"/>
        <end position="131"/>
    </location>
</feature>
<dbReference type="Pfam" id="PF01408">
    <property type="entry name" value="GFO_IDH_MocA"/>
    <property type="match status" value="1"/>
</dbReference>
<comment type="caution">
    <text evidence="4">The sequence shown here is derived from an EMBL/GenBank/DDBJ whole genome shotgun (WGS) entry which is preliminary data.</text>
</comment>
<dbReference type="SUPFAM" id="SSF55347">
    <property type="entry name" value="Glyceraldehyde-3-phosphate dehydrogenase-like, C-terminal domain"/>
    <property type="match status" value="1"/>
</dbReference>
<dbReference type="InterPro" id="IPR055170">
    <property type="entry name" value="GFO_IDH_MocA-like_dom"/>
</dbReference>
<dbReference type="EMBL" id="BMWG01000026">
    <property type="protein sequence ID" value="GGZ57541.1"/>
    <property type="molecule type" value="Genomic_DNA"/>
</dbReference>
<feature type="domain" description="GFO/IDH/MocA-like oxidoreductase" evidence="3">
    <location>
        <begin position="143"/>
        <end position="279"/>
    </location>
</feature>
<sequence length="377" mass="41895">MNGVTGRMGYHQHLVRSLLAIRAQGGLDLGDGRVLWPEPVLVGRRADALRAIAERHGLAHWSTDLNAVLAARGEDAVDVYFDAQATAARPDSLRRAIAAGKHVYTEKPTARGLADALELARLAEAAGVRHGVVQDKLFLPGLLKLKRLIDGGFFGEILSVRGEFGYWVFEGDWQDAQRPSWNYRAEDGGGITMDMFPHWEYVLHELFGRVTSVFAHTATHVPRRWDERGKPYPATADDAVYALFRLANGTVAQINSSWAVRVMRDELVEFQVDGVHGSAVAGLRRCRAQHRSATPRPVWNPDLPAAEAFRDQWQEVPDNGDFENGFKAQWELFLRHVALGGPYRWDLLAGARGVQLAELGLRSAARGRRFDVPELAL</sequence>
<organism evidence="4 5">
    <name type="scientific">Streptomyces inusitatus</name>
    <dbReference type="NCBI Taxonomy" id="68221"/>
    <lineage>
        <taxon>Bacteria</taxon>
        <taxon>Bacillati</taxon>
        <taxon>Actinomycetota</taxon>
        <taxon>Actinomycetes</taxon>
        <taxon>Kitasatosporales</taxon>
        <taxon>Streptomycetaceae</taxon>
        <taxon>Streptomyces</taxon>
    </lineage>
</organism>
<proteinExistence type="predicted"/>
<dbReference type="SUPFAM" id="SSF51735">
    <property type="entry name" value="NAD(P)-binding Rossmann-fold domains"/>
    <property type="match status" value="1"/>
</dbReference>
<name>A0A918QLX9_9ACTN</name>
<protein>
    <submittedName>
        <fullName evidence="4">Oxidoreductase</fullName>
    </submittedName>
</protein>
<evidence type="ECO:0000259" key="2">
    <source>
        <dbReference type="Pfam" id="PF01408"/>
    </source>
</evidence>
<accession>A0A918QLX9</accession>
<dbReference type="AlphaFoldDB" id="A0A918QLX9"/>
<dbReference type="PANTHER" id="PTHR43818:SF11">
    <property type="entry name" value="BCDNA.GH03377"/>
    <property type="match status" value="1"/>
</dbReference>
<dbReference type="InterPro" id="IPR050463">
    <property type="entry name" value="Gfo/Idh/MocA_oxidrdct_glycsds"/>
</dbReference>
<reference evidence="4" key="2">
    <citation type="submission" date="2020-09" db="EMBL/GenBank/DDBJ databases">
        <authorList>
            <person name="Sun Q."/>
            <person name="Ohkuma M."/>
        </authorList>
    </citation>
    <scope>NUCLEOTIDE SEQUENCE</scope>
    <source>
        <strain evidence="4">JCM 4988</strain>
    </source>
</reference>
<dbReference type="Gene3D" id="3.40.50.720">
    <property type="entry name" value="NAD(P)-binding Rossmann-like Domain"/>
    <property type="match status" value="1"/>
</dbReference>
<evidence type="ECO:0000256" key="1">
    <source>
        <dbReference type="ARBA" id="ARBA00023002"/>
    </source>
</evidence>
<dbReference type="Proteomes" id="UP000630936">
    <property type="component" value="Unassembled WGS sequence"/>
</dbReference>
<dbReference type="Pfam" id="PF22725">
    <property type="entry name" value="GFO_IDH_MocA_C3"/>
    <property type="match status" value="1"/>
</dbReference>
<evidence type="ECO:0000313" key="4">
    <source>
        <dbReference type="EMBL" id="GGZ57541.1"/>
    </source>
</evidence>
<dbReference type="GO" id="GO:0000166">
    <property type="term" value="F:nucleotide binding"/>
    <property type="evidence" value="ECO:0007669"/>
    <property type="project" value="InterPro"/>
</dbReference>
<dbReference type="GO" id="GO:0016491">
    <property type="term" value="F:oxidoreductase activity"/>
    <property type="evidence" value="ECO:0007669"/>
    <property type="project" value="UniProtKB-KW"/>
</dbReference>
<evidence type="ECO:0000259" key="3">
    <source>
        <dbReference type="Pfam" id="PF22725"/>
    </source>
</evidence>
<dbReference type="InterPro" id="IPR000683">
    <property type="entry name" value="Gfo/Idh/MocA-like_OxRdtase_N"/>
</dbReference>
<dbReference type="Gene3D" id="3.30.360.10">
    <property type="entry name" value="Dihydrodipicolinate Reductase, domain 2"/>
    <property type="match status" value="1"/>
</dbReference>